<dbReference type="GO" id="GO:0005524">
    <property type="term" value="F:ATP binding"/>
    <property type="evidence" value="ECO:0007669"/>
    <property type="project" value="UniProtKB-UniRule"/>
</dbReference>
<dbReference type="InterPro" id="IPR023299">
    <property type="entry name" value="ATPase_P-typ_cyto_dom_N"/>
</dbReference>
<evidence type="ECO:0000256" key="10">
    <source>
        <dbReference type="RuleBase" id="RU362081"/>
    </source>
</evidence>
<keyword evidence="3 10" id="KW-0812">Transmembrane</keyword>
<sequence>MRWTSIPRLPAAALAFLAAGAVAPLVVSADPWRNRIWFVGLVLTGIPVAWRTFAGLLRGEFAADVVAMLAIAGSILLGQPLAGLVVVLMQTGGEALDAYAVARASSAVKSLEADAPRTAHRVVKGQVHDIEATEIAPGDELLVRPGELVPCDGTVVGGSSHVDTSRLTGEPIPVRAATGTSLLSGSVNQEGALTLRAVRTSQDSQYARIVDLVRTAQASKSPLQRTADKWAVWFTPLTLGACLMAWLVSHDWTRVLAVLVVATPCPLILAAPVAIIGGINRAARRSIIVRNGGALEALASVNSAVFDKTGTLTVGKPRVHQVVTDDGTSDVTMLEVAAAVEQGSGHLLARVIVAEAESRGATMMIATELVETPGRGVTGMVNGRYVAVGSPDFVRERVPSLAARLAALEVGVSGLRAYVATDGSHGGVENGFVPAVARIEFADELRDDLAPMFAELAALGISDAYLYSGDKAENVAKIAREVGISQYEGDLTAEAKVARVAALEARGRRVVMVGDGTNDAPSLTTATVGIALAGHGGGVVAEAADVVLLIDDPRRVPEAVRIGRRSLMIAKQSIGVGLGLSLVGMGFAAAGMLTPIAGALIQEAIDVAVILNALRAAGAGLTANGARN</sequence>
<dbReference type="SUPFAM" id="SSF81653">
    <property type="entry name" value="Calcium ATPase, transduction domain A"/>
    <property type="match status" value="1"/>
</dbReference>
<dbReference type="GO" id="GO:0015086">
    <property type="term" value="F:cadmium ion transmembrane transporter activity"/>
    <property type="evidence" value="ECO:0007669"/>
    <property type="project" value="TreeGrafter"/>
</dbReference>
<comment type="similarity">
    <text evidence="2 10">Belongs to the cation transport ATPase (P-type) (TC 3.A.3) family. Type IB subfamily.</text>
</comment>
<dbReference type="GO" id="GO:0016463">
    <property type="term" value="F:P-type zinc transporter activity"/>
    <property type="evidence" value="ECO:0007669"/>
    <property type="project" value="UniProtKB-EC"/>
</dbReference>
<dbReference type="PANTHER" id="PTHR48085:SF5">
    <property type="entry name" value="CADMIUM_ZINC-TRANSPORTING ATPASE HMA4-RELATED"/>
    <property type="match status" value="1"/>
</dbReference>
<keyword evidence="13" id="KW-1185">Reference proteome</keyword>
<dbReference type="GO" id="GO:0005886">
    <property type="term" value="C:plasma membrane"/>
    <property type="evidence" value="ECO:0007669"/>
    <property type="project" value="UniProtKB-SubCell"/>
</dbReference>
<proteinExistence type="inferred from homology"/>
<dbReference type="InterPro" id="IPR036412">
    <property type="entry name" value="HAD-like_sf"/>
</dbReference>
<keyword evidence="10" id="KW-0067">ATP-binding</keyword>
<dbReference type="PRINTS" id="PR00119">
    <property type="entry name" value="CATATPASE"/>
</dbReference>
<evidence type="ECO:0000256" key="1">
    <source>
        <dbReference type="ARBA" id="ARBA00004370"/>
    </source>
</evidence>
<evidence type="ECO:0000256" key="4">
    <source>
        <dbReference type="ARBA" id="ARBA00022723"/>
    </source>
</evidence>
<comment type="subcellular location">
    <subcellularLocation>
        <location evidence="10">Cell membrane</location>
    </subcellularLocation>
    <subcellularLocation>
        <location evidence="1">Membrane</location>
    </subcellularLocation>
</comment>
<dbReference type="InterPro" id="IPR001757">
    <property type="entry name" value="P_typ_ATPase"/>
</dbReference>
<dbReference type="NCBIfam" id="TIGR01525">
    <property type="entry name" value="ATPase-IB_hvy"/>
    <property type="match status" value="1"/>
</dbReference>
<dbReference type="Gene3D" id="2.70.150.10">
    <property type="entry name" value="Calcium-transporting ATPase, cytoplasmic transduction domain A"/>
    <property type="match status" value="1"/>
</dbReference>
<evidence type="ECO:0000256" key="9">
    <source>
        <dbReference type="ARBA" id="ARBA00047308"/>
    </source>
</evidence>
<dbReference type="GO" id="GO:0046872">
    <property type="term" value="F:metal ion binding"/>
    <property type="evidence" value="ECO:0007669"/>
    <property type="project" value="UniProtKB-KW"/>
</dbReference>
<dbReference type="InterPro" id="IPR027256">
    <property type="entry name" value="P-typ_ATPase_IB"/>
</dbReference>
<gene>
    <name evidence="12" type="ORF">HKW67_01670</name>
</gene>
<dbReference type="KEGG" id="ggr:HKW67_01670"/>
<dbReference type="Pfam" id="PF00702">
    <property type="entry name" value="Hydrolase"/>
    <property type="match status" value="1"/>
</dbReference>
<dbReference type="PANTHER" id="PTHR48085">
    <property type="entry name" value="CADMIUM/ZINC-TRANSPORTING ATPASE HMA2-RELATED"/>
    <property type="match status" value="1"/>
</dbReference>
<dbReference type="InterPro" id="IPR044492">
    <property type="entry name" value="P_typ_ATPase_HD_dom"/>
</dbReference>
<keyword evidence="6 10" id="KW-1133">Transmembrane helix</keyword>
<dbReference type="PROSITE" id="PS00154">
    <property type="entry name" value="ATPASE_E1_E2"/>
    <property type="match status" value="1"/>
</dbReference>
<evidence type="ECO:0000256" key="7">
    <source>
        <dbReference type="ARBA" id="ARBA00023136"/>
    </source>
</evidence>
<dbReference type="InterPro" id="IPR018303">
    <property type="entry name" value="ATPase_P-typ_P_site"/>
</dbReference>
<dbReference type="InterPro" id="IPR051014">
    <property type="entry name" value="Cation_Transport_ATPase_IB"/>
</dbReference>
<evidence type="ECO:0000256" key="6">
    <source>
        <dbReference type="ARBA" id="ARBA00022989"/>
    </source>
</evidence>
<evidence type="ECO:0000256" key="5">
    <source>
        <dbReference type="ARBA" id="ARBA00022967"/>
    </source>
</evidence>
<feature type="transmembrane region" description="Helical" evidence="10">
    <location>
        <begin position="574"/>
        <end position="601"/>
    </location>
</feature>
<keyword evidence="10" id="KW-1003">Cell membrane</keyword>
<dbReference type="EC" id="7.2.2.12" evidence="8"/>
<dbReference type="GO" id="GO:0016887">
    <property type="term" value="F:ATP hydrolysis activity"/>
    <property type="evidence" value="ECO:0007669"/>
    <property type="project" value="InterPro"/>
</dbReference>
<reference evidence="12 13" key="1">
    <citation type="submission" date="2020-05" db="EMBL/GenBank/DDBJ databases">
        <title>Complete genome sequence of Gemmatimonas greenlandica TET16.</title>
        <authorList>
            <person name="Zeng Y."/>
        </authorList>
    </citation>
    <scope>NUCLEOTIDE SEQUENCE [LARGE SCALE GENOMIC DNA]</scope>
    <source>
        <strain evidence="12 13">TET16</strain>
    </source>
</reference>
<evidence type="ECO:0000256" key="3">
    <source>
        <dbReference type="ARBA" id="ARBA00022692"/>
    </source>
</evidence>
<evidence type="ECO:0000256" key="2">
    <source>
        <dbReference type="ARBA" id="ARBA00006024"/>
    </source>
</evidence>
<dbReference type="EMBL" id="CP053085">
    <property type="protein sequence ID" value="QJR34319.1"/>
    <property type="molecule type" value="Genomic_DNA"/>
</dbReference>
<protein>
    <recommendedName>
        <fullName evidence="8">P-type Zn(2+) transporter</fullName>
        <ecNumber evidence="8">7.2.2.12</ecNumber>
    </recommendedName>
</protein>
<feature type="transmembrane region" description="Helical" evidence="10">
    <location>
        <begin position="65"/>
        <end position="89"/>
    </location>
</feature>
<dbReference type="Gene3D" id="3.40.50.1000">
    <property type="entry name" value="HAD superfamily/HAD-like"/>
    <property type="match status" value="1"/>
</dbReference>
<dbReference type="Pfam" id="PF00122">
    <property type="entry name" value="E1-E2_ATPase"/>
    <property type="match status" value="1"/>
</dbReference>
<feature type="transmembrane region" description="Helical" evidence="10">
    <location>
        <begin position="230"/>
        <end position="249"/>
    </location>
</feature>
<keyword evidence="5" id="KW-1278">Translocase</keyword>
<keyword evidence="10" id="KW-0547">Nucleotide-binding</keyword>
<dbReference type="Gene3D" id="3.40.1110.10">
    <property type="entry name" value="Calcium-transporting ATPase, cytoplasmic domain N"/>
    <property type="match status" value="1"/>
</dbReference>
<organism evidence="12 13">
    <name type="scientific">Gemmatimonas groenlandica</name>
    <dbReference type="NCBI Taxonomy" id="2732249"/>
    <lineage>
        <taxon>Bacteria</taxon>
        <taxon>Pseudomonadati</taxon>
        <taxon>Gemmatimonadota</taxon>
        <taxon>Gemmatimonadia</taxon>
        <taxon>Gemmatimonadales</taxon>
        <taxon>Gemmatimonadaceae</taxon>
        <taxon>Gemmatimonas</taxon>
    </lineage>
</organism>
<dbReference type="InterPro" id="IPR008250">
    <property type="entry name" value="ATPase_P-typ_transduc_dom_A_sf"/>
</dbReference>
<feature type="transmembrane region" description="Helical" evidence="10">
    <location>
        <begin position="255"/>
        <end position="279"/>
    </location>
</feature>
<dbReference type="InterPro" id="IPR023214">
    <property type="entry name" value="HAD_sf"/>
</dbReference>
<dbReference type="SFLD" id="SFLDG00002">
    <property type="entry name" value="C1.7:_P-type_atpase_like"/>
    <property type="match status" value="1"/>
</dbReference>
<dbReference type="InterPro" id="IPR023298">
    <property type="entry name" value="ATPase_P-typ_TM_dom_sf"/>
</dbReference>
<dbReference type="SUPFAM" id="SSF81665">
    <property type="entry name" value="Calcium ATPase, transmembrane domain M"/>
    <property type="match status" value="1"/>
</dbReference>
<dbReference type="InterPro" id="IPR059000">
    <property type="entry name" value="ATPase_P-type_domA"/>
</dbReference>
<accession>A0A6M4IKC9</accession>
<name>A0A6M4IKC9_9BACT</name>
<dbReference type="AlphaFoldDB" id="A0A6M4IKC9"/>
<dbReference type="Proteomes" id="UP000500938">
    <property type="component" value="Chromosome"/>
</dbReference>
<evidence type="ECO:0000313" key="12">
    <source>
        <dbReference type="EMBL" id="QJR34319.1"/>
    </source>
</evidence>
<dbReference type="SFLD" id="SFLDF00027">
    <property type="entry name" value="p-type_atpase"/>
    <property type="match status" value="1"/>
</dbReference>
<evidence type="ECO:0000313" key="13">
    <source>
        <dbReference type="Proteomes" id="UP000500938"/>
    </source>
</evidence>
<dbReference type="NCBIfam" id="TIGR01494">
    <property type="entry name" value="ATPase_P-type"/>
    <property type="match status" value="1"/>
</dbReference>
<dbReference type="RefSeq" id="WP_171223745.1">
    <property type="nucleotide sequence ID" value="NZ_CP053085.1"/>
</dbReference>
<comment type="catalytic activity">
    <reaction evidence="9">
        <text>Zn(2+)(in) + ATP + H2O = Zn(2+)(out) + ADP + phosphate + H(+)</text>
        <dbReference type="Rhea" id="RHEA:20621"/>
        <dbReference type="ChEBI" id="CHEBI:15377"/>
        <dbReference type="ChEBI" id="CHEBI:15378"/>
        <dbReference type="ChEBI" id="CHEBI:29105"/>
        <dbReference type="ChEBI" id="CHEBI:30616"/>
        <dbReference type="ChEBI" id="CHEBI:43474"/>
        <dbReference type="ChEBI" id="CHEBI:456216"/>
        <dbReference type="EC" id="7.2.2.12"/>
    </reaction>
</comment>
<feature type="domain" description="P-type ATPase A" evidence="11">
    <location>
        <begin position="115"/>
        <end position="213"/>
    </location>
</feature>
<dbReference type="SUPFAM" id="SSF56784">
    <property type="entry name" value="HAD-like"/>
    <property type="match status" value="1"/>
</dbReference>
<evidence type="ECO:0000256" key="8">
    <source>
        <dbReference type="ARBA" id="ARBA00039097"/>
    </source>
</evidence>
<evidence type="ECO:0000259" key="11">
    <source>
        <dbReference type="Pfam" id="PF00122"/>
    </source>
</evidence>
<keyword evidence="4 10" id="KW-0479">Metal-binding</keyword>
<dbReference type="SFLD" id="SFLDS00003">
    <property type="entry name" value="Haloacid_Dehalogenase"/>
    <property type="match status" value="1"/>
</dbReference>
<keyword evidence="7 10" id="KW-0472">Membrane</keyword>